<dbReference type="GO" id="GO:0003676">
    <property type="term" value="F:nucleic acid binding"/>
    <property type="evidence" value="ECO:0007669"/>
    <property type="project" value="InterPro"/>
</dbReference>
<evidence type="ECO:0000313" key="4">
    <source>
        <dbReference type="Proteomes" id="UP000591131"/>
    </source>
</evidence>
<dbReference type="PROSITE" id="PS50994">
    <property type="entry name" value="INTEGRASE"/>
    <property type="match status" value="1"/>
</dbReference>
<organism evidence="3 4">
    <name type="scientific">Perkinsus chesapeaki</name>
    <name type="common">Clam parasite</name>
    <name type="synonym">Perkinsus andrewsi</name>
    <dbReference type="NCBI Taxonomy" id="330153"/>
    <lineage>
        <taxon>Eukaryota</taxon>
        <taxon>Sar</taxon>
        <taxon>Alveolata</taxon>
        <taxon>Perkinsozoa</taxon>
        <taxon>Perkinsea</taxon>
        <taxon>Perkinsida</taxon>
        <taxon>Perkinsidae</taxon>
        <taxon>Perkinsus</taxon>
    </lineage>
</organism>
<dbReference type="EMBL" id="JAAPAO010000561">
    <property type="protein sequence ID" value="KAF4657079.1"/>
    <property type="molecule type" value="Genomic_DNA"/>
</dbReference>
<dbReference type="Gene3D" id="3.30.420.10">
    <property type="entry name" value="Ribonuclease H-like superfamily/Ribonuclease H"/>
    <property type="match status" value="1"/>
</dbReference>
<dbReference type="SUPFAM" id="SSF53098">
    <property type="entry name" value="Ribonuclease H-like"/>
    <property type="match status" value="1"/>
</dbReference>
<proteinExistence type="predicted"/>
<feature type="compositionally biased region" description="Polar residues" evidence="1">
    <location>
        <begin position="721"/>
        <end position="736"/>
    </location>
</feature>
<dbReference type="InterPro" id="IPR012337">
    <property type="entry name" value="RNaseH-like_sf"/>
</dbReference>
<dbReference type="InterPro" id="IPR001584">
    <property type="entry name" value="Integrase_cat-core"/>
</dbReference>
<accession>A0A7J6LCZ0</accession>
<evidence type="ECO:0000259" key="2">
    <source>
        <dbReference type="PROSITE" id="PS50994"/>
    </source>
</evidence>
<comment type="caution">
    <text evidence="3">The sequence shown here is derived from an EMBL/GenBank/DDBJ whole genome shotgun (WGS) entry which is preliminary data.</text>
</comment>
<keyword evidence="4" id="KW-1185">Reference proteome</keyword>
<dbReference type="Proteomes" id="UP000591131">
    <property type="component" value="Unassembled WGS sequence"/>
</dbReference>
<dbReference type="AlphaFoldDB" id="A0A7J6LCZ0"/>
<dbReference type="GO" id="GO:0015074">
    <property type="term" value="P:DNA integration"/>
    <property type="evidence" value="ECO:0007669"/>
    <property type="project" value="InterPro"/>
</dbReference>
<feature type="domain" description="Integrase catalytic" evidence="2">
    <location>
        <begin position="402"/>
        <end position="579"/>
    </location>
</feature>
<protein>
    <recommendedName>
        <fullName evidence="2">Integrase catalytic domain-containing protein</fullName>
    </recommendedName>
</protein>
<feature type="region of interest" description="Disordered" evidence="1">
    <location>
        <begin position="712"/>
        <end position="736"/>
    </location>
</feature>
<reference evidence="3 4" key="1">
    <citation type="submission" date="2020-04" db="EMBL/GenBank/DDBJ databases">
        <title>Perkinsus chesapeaki whole genome sequence.</title>
        <authorList>
            <person name="Bogema D.R."/>
        </authorList>
    </citation>
    <scope>NUCLEOTIDE SEQUENCE [LARGE SCALE GENOMIC DNA]</scope>
    <source>
        <strain evidence="3">ATCC PRA-425</strain>
    </source>
</reference>
<dbReference type="OrthoDB" id="115435at2759"/>
<evidence type="ECO:0000313" key="3">
    <source>
        <dbReference type="EMBL" id="KAF4657079.1"/>
    </source>
</evidence>
<evidence type="ECO:0000256" key="1">
    <source>
        <dbReference type="SAM" id="MobiDB-lite"/>
    </source>
</evidence>
<gene>
    <name evidence="3" type="ORF">FOL47_008619</name>
</gene>
<name>A0A7J6LCZ0_PERCH</name>
<dbReference type="InterPro" id="IPR036397">
    <property type="entry name" value="RNaseH_sf"/>
</dbReference>
<sequence>MLTEISIIGTNDFQHLLTPISEIGLHKSQLADAEVAVAEAERAVDDQLLVDVQRRLPAPTLLTSGLAQQDPVGHPDVTASPVASLQGRRQAATPRSAGLSSNTAQSNDSVSKVLIPKLADPYNFVNHLNMFCRIMVDHGHGRFVDGAFVPSGQETSLVVKLVKSVDKCASLHQAAESAAQTSTYQWGPTEEDFVDRCFTLEEEPEDASQGHQPQTESYLVRRLGSDTWSIDQACRSISVLRWCLDAWLVAARDKTRRGPRSKDFQPFPRNWTREDLLVLLRADQGGNSAVCSLREKGFSEPYYDIDGLVTFRSSLSSGAVAFRPLVSSLIRDKLLRDVHRSHGHCGVDYMCGRVTQGFHAQRLRSAAALIKQHCVFCARFCASFPKTWTVPCGGPFFDLESLMALPAYSVVGIDFLSLAPKVKVLAVVCAATRHCSLFYTPQENSHCSLAAIKELCLLFGRPLCVYSDRASYFRSSYFLEGLEKMGIQNVHLASRSPFEGSLYERRNQEVRRLLRFFEELPVVRRLLAHFDASSVSDVTSLRRLLMEISLIMNQRPLGISRSGEDVNTICPDSLCFGYTRRTDQLSEPLFEVPNRPSVVDEGVPQAGVDMVIDSAAVRRGSTGYLPLGAQGSPPQRFSAVRNSFLSYHFQWLRDRSTRNVVRGVAKAGNVSIHFDEGDLVFVKSGKVIYPARVVQTLPGSDGVVRRLRVRNSKSGHESTVSHHNVVKSSIESSLQD</sequence>